<dbReference type="Pfam" id="PF13460">
    <property type="entry name" value="NAD_binding_10"/>
    <property type="match status" value="1"/>
</dbReference>
<gene>
    <name evidence="2" type="ORF">KUV31_01760</name>
</gene>
<sequence>MKVLIAGATGNTGARLVSELAERGHHPIALVRESSDTSVLPKATEQRLGDLTDLHDDVASDCEVVVFAAGSGGDTSAEMTDKVDRDGAIDLIDKAEKNGVRRFVMLSSVGTENPDPDSDLAHYLQAKHDADEHLKASDLEYAILRPVALTDDGPTGSVILGDEVDARGKAARGDVAVLLADAVEQDEWAGAVRLMQTDY</sequence>
<name>A0A9Q3XBA5_9SPHN</name>
<feature type="domain" description="Semialdehyde dehydrogenase NAD-binding" evidence="1">
    <location>
        <begin position="2"/>
        <end position="91"/>
    </location>
</feature>
<dbReference type="InterPro" id="IPR000534">
    <property type="entry name" value="Semialdehyde_DH_NAD-bd"/>
</dbReference>
<evidence type="ECO:0000313" key="2">
    <source>
        <dbReference type="EMBL" id="MBY6217058.1"/>
    </source>
</evidence>
<evidence type="ECO:0000259" key="1">
    <source>
        <dbReference type="SMART" id="SM00859"/>
    </source>
</evidence>
<dbReference type="EMBL" id="JAHVKP010000001">
    <property type="protein sequence ID" value="MBY6217058.1"/>
    <property type="molecule type" value="Genomic_DNA"/>
</dbReference>
<dbReference type="CDD" id="cd05243">
    <property type="entry name" value="SDR_a5"/>
    <property type="match status" value="1"/>
</dbReference>
<proteinExistence type="predicted"/>
<dbReference type="Gene3D" id="3.40.50.720">
    <property type="entry name" value="NAD(P)-binding Rossmann-like Domain"/>
    <property type="match status" value="1"/>
</dbReference>
<dbReference type="GO" id="GO:0016620">
    <property type="term" value="F:oxidoreductase activity, acting on the aldehyde or oxo group of donors, NAD or NADP as acceptor"/>
    <property type="evidence" value="ECO:0007669"/>
    <property type="project" value="InterPro"/>
</dbReference>
<dbReference type="AlphaFoldDB" id="A0A9Q3XBA5"/>
<dbReference type="SMART" id="SM00859">
    <property type="entry name" value="Semialdhyde_dh"/>
    <property type="match status" value="1"/>
</dbReference>
<dbReference type="InterPro" id="IPR016040">
    <property type="entry name" value="NAD(P)-bd_dom"/>
</dbReference>
<protein>
    <submittedName>
        <fullName evidence="2">SDR family oxidoreductase</fullName>
    </submittedName>
</protein>
<comment type="caution">
    <text evidence="2">The sequence shown here is derived from an EMBL/GenBank/DDBJ whole genome shotgun (WGS) entry which is preliminary data.</text>
</comment>
<accession>A0A9Q3XBA5</accession>
<reference evidence="2" key="1">
    <citation type="submission" date="2021-06" db="EMBL/GenBank/DDBJ databases">
        <title>50 bacteria genomes isolated from Dapeng, Shenzhen, China.</title>
        <authorList>
            <person name="Zheng W."/>
            <person name="Yu S."/>
            <person name="Huang Y."/>
        </authorList>
    </citation>
    <scope>NUCLEOTIDE SEQUENCE</scope>
    <source>
        <strain evidence="2">DP4N28-2</strain>
    </source>
</reference>
<dbReference type="InterPro" id="IPR036291">
    <property type="entry name" value="NAD(P)-bd_dom_sf"/>
</dbReference>
<dbReference type="PANTHER" id="PTHR15020:SF50">
    <property type="entry name" value="UPF0659 PROTEIN YMR090W"/>
    <property type="match status" value="1"/>
</dbReference>
<evidence type="ECO:0000313" key="3">
    <source>
        <dbReference type="Proteomes" id="UP000824927"/>
    </source>
</evidence>
<dbReference type="SUPFAM" id="SSF51735">
    <property type="entry name" value="NAD(P)-binding Rossmann-fold domains"/>
    <property type="match status" value="1"/>
</dbReference>
<organism evidence="2 3">
    <name type="scientific">Qipengyuania aquimaris</name>
    <dbReference type="NCBI Taxonomy" id="255984"/>
    <lineage>
        <taxon>Bacteria</taxon>
        <taxon>Pseudomonadati</taxon>
        <taxon>Pseudomonadota</taxon>
        <taxon>Alphaproteobacteria</taxon>
        <taxon>Sphingomonadales</taxon>
        <taxon>Erythrobacteraceae</taxon>
        <taxon>Qipengyuania</taxon>
    </lineage>
</organism>
<dbReference type="PANTHER" id="PTHR15020">
    <property type="entry name" value="FLAVIN REDUCTASE-RELATED"/>
    <property type="match status" value="1"/>
</dbReference>
<dbReference type="GO" id="GO:0051287">
    <property type="term" value="F:NAD binding"/>
    <property type="evidence" value="ECO:0007669"/>
    <property type="project" value="InterPro"/>
</dbReference>
<dbReference type="RefSeq" id="WP_222404276.1">
    <property type="nucleotide sequence ID" value="NZ_JAHVKP010000001.1"/>
</dbReference>
<dbReference type="Proteomes" id="UP000824927">
    <property type="component" value="Unassembled WGS sequence"/>
</dbReference>